<comment type="caution">
    <text evidence="2">The sequence shown here is derived from an EMBL/GenBank/DDBJ whole genome shotgun (WGS) entry which is preliminary data.</text>
</comment>
<feature type="compositionally biased region" description="Pro residues" evidence="1">
    <location>
        <begin position="21"/>
        <end position="41"/>
    </location>
</feature>
<protein>
    <submittedName>
        <fullName evidence="2">Uncharacterized protein</fullName>
    </submittedName>
</protein>
<evidence type="ECO:0000256" key="1">
    <source>
        <dbReference type="SAM" id="MobiDB-lite"/>
    </source>
</evidence>
<organism evidence="2 3">
    <name type="scientific">Hirsutella rhossiliensis</name>
    <dbReference type="NCBI Taxonomy" id="111463"/>
    <lineage>
        <taxon>Eukaryota</taxon>
        <taxon>Fungi</taxon>
        <taxon>Dikarya</taxon>
        <taxon>Ascomycota</taxon>
        <taxon>Pezizomycotina</taxon>
        <taxon>Sordariomycetes</taxon>
        <taxon>Hypocreomycetidae</taxon>
        <taxon>Hypocreales</taxon>
        <taxon>Ophiocordycipitaceae</taxon>
        <taxon>Hirsutella</taxon>
    </lineage>
</organism>
<dbReference type="RefSeq" id="XP_044716617.1">
    <property type="nucleotide sequence ID" value="XM_044868036.1"/>
</dbReference>
<keyword evidence="3" id="KW-1185">Reference proteome</keyword>
<proteinExistence type="predicted"/>
<dbReference type="OrthoDB" id="3440029at2759"/>
<evidence type="ECO:0000313" key="2">
    <source>
        <dbReference type="EMBL" id="KAH0959104.1"/>
    </source>
</evidence>
<gene>
    <name evidence="2" type="ORF">HRG_09565</name>
</gene>
<feature type="region of interest" description="Disordered" evidence="1">
    <location>
        <begin position="567"/>
        <end position="601"/>
    </location>
</feature>
<name>A0A9P8SEK8_9HYPO</name>
<accession>A0A9P8SEK8</accession>
<dbReference type="AlphaFoldDB" id="A0A9P8SEK8"/>
<evidence type="ECO:0000313" key="3">
    <source>
        <dbReference type="Proteomes" id="UP000824596"/>
    </source>
</evidence>
<dbReference type="GeneID" id="68358694"/>
<feature type="compositionally biased region" description="Low complexity" evidence="1">
    <location>
        <begin position="358"/>
        <end position="395"/>
    </location>
</feature>
<reference evidence="2" key="1">
    <citation type="submission" date="2021-09" db="EMBL/GenBank/DDBJ databases">
        <title>A high-quality genome of the endoparasitic fungus Hirsutella rhossiliensis with a comparison of Hirsutella genomes reveals transposable elements contributing to genome size variation.</title>
        <authorList>
            <person name="Lin R."/>
            <person name="Jiao Y."/>
            <person name="Sun X."/>
            <person name="Ling J."/>
            <person name="Xie B."/>
            <person name="Cheng X."/>
        </authorList>
    </citation>
    <scope>NUCLEOTIDE SEQUENCE</scope>
    <source>
        <strain evidence="2">HR02</strain>
    </source>
</reference>
<dbReference type="EMBL" id="JAIZPD010000013">
    <property type="protein sequence ID" value="KAH0959104.1"/>
    <property type="molecule type" value="Genomic_DNA"/>
</dbReference>
<feature type="compositionally biased region" description="Pro residues" evidence="1">
    <location>
        <begin position="291"/>
        <end position="327"/>
    </location>
</feature>
<dbReference type="Proteomes" id="UP000824596">
    <property type="component" value="Unassembled WGS sequence"/>
</dbReference>
<feature type="region of interest" description="Disordered" evidence="1">
    <location>
        <begin position="1"/>
        <end position="56"/>
    </location>
</feature>
<feature type="region of interest" description="Disordered" evidence="1">
    <location>
        <begin position="272"/>
        <end position="414"/>
    </location>
</feature>
<sequence length="601" mass="68864">MPPAGHAQPARDPRLGGGGMMPPPAMPAHPPPMPNFPPPLNGPQQIPSQGQLRWQPPARHRRYGLQTSDIRNENPTEADARHWLSSFVVIRMEKKDCSNEVDEEGYPLRPTWRRIEAVEETAISQQEATRKARELMKHGPPVGDKKSELGPAVQRQIEVAQWELEEREPDTRYHYVLVQLDSKLRRIQDSSSLRFNFSDKNKKSKKCKCTLVQAKCNCSPLQTKCKCAFVRTRCKCGLERTSHEPKYERVSVTTYFERTPRPNENALAMLQEEQRSKQQSSMPAGPFGSRPLPPQFGQPPTTGMPPFQPPIQPRLPPPPPPPPPAPHQPAGNTGTGDRHRHGNPKAEVTSPTRADVKGFFGSPRDSRSSFSSRDPWESESGGYSTARSSSGSSFRRSFDGKGRSPSRHRIQERQEYFGVEVPRRHSKRDQEYLPAAHPQRVRQGPGLRVLTPATDVGIVRESAYIEDRDGGARLRGLLPKVIQRSPPLFRCLPEHEARRNLFAEDLDQMRYRLYRTRLDDEDRLQRDSRLEQEARHDWLRGDLDRGQRLSDRLQRDSVENLRRVVNHSRESGRRREEPWETGRENPFSRVRRPPPVYESRR</sequence>
<feature type="compositionally biased region" description="Basic and acidic residues" evidence="1">
    <location>
        <begin position="567"/>
        <end position="583"/>
    </location>
</feature>